<feature type="domain" description="Peptidase S26" evidence="7">
    <location>
        <begin position="11"/>
        <end position="190"/>
    </location>
</feature>
<dbReference type="InterPro" id="IPR019758">
    <property type="entry name" value="Pept_S26A_signal_pept_1_CS"/>
</dbReference>
<evidence type="ECO:0000256" key="3">
    <source>
        <dbReference type="ARBA" id="ARBA00013208"/>
    </source>
</evidence>
<organism evidence="8 9">
    <name type="scientific">Solirubrobacter phytolaccae</name>
    <dbReference type="NCBI Taxonomy" id="1404360"/>
    <lineage>
        <taxon>Bacteria</taxon>
        <taxon>Bacillati</taxon>
        <taxon>Actinomycetota</taxon>
        <taxon>Thermoleophilia</taxon>
        <taxon>Solirubrobacterales</taxon>
        <taxon>Solirubrobacteraceae</taxon>
        <taxon>Solirubrobacter</taxon>
    </lineage>
</organism>
<dbReference type="InterPro" id="IPR019757">
    <property type="entry name" value="Pept_S26A_signal_pept_1_Lys-AS"/>
</dbReference>
<gene>
    <name evidence="8" type="primary">lepB</name>
    <name evidence="8" type="ORF">OJ997_22655</name>
</gene>
<feature type="active site" evidence="5">
    <location>
        <position position="39"/>
    </location>
</feature>
<keyword evidence="6" id="KW-0645">Protease</keyword>
<dbReference type="InterPro" id="IPR000223">
    <property type="entry name" value="Pept_S26A_signal_pept_1"/>
</dbReference>
<evidence type="ECO:0000256" key="5">
    <source>
        <dbReference type="PIRSR" id="PIRSR600223-1"/>
    </source>
</evidence>
<accession>A0A9X3NB40</accession>
<comment type="subcellular location">
    <subcellularLocation>
        <location evidence="2">Cell membrane</location>
        <topology evidence="2">Single-pass type II membrane protein</topology>
    </subcellularLocation>
    <subcellularLocation>
        <location evidence="6">Membrane</location>
        <topology evidence="6">Single-pass type II membrane protein</topology>
    </subcellularLocation>
</comment>
<comment type="similarity">
    <text evidence="6">Belongs to the peptidase S26 family.</text>
</comment>
<dbReference type="InterPro" id="IPR019533">
    <property type="entry name" value="Peptidase_S26"/>
</dbReference>
<reference evidence="8" key="1">
    <citation type="submission" date="2022-10" db="EMBL/GenBank/DDBJ databases">
        <title>The WGS of Solirubrobacter phytolaccae KCTC 29190.</title>
        <authorList>
            <person name="Jiang Z."/>
        </authorList>
    </citation>
    <scope>NUCLEOTIDE SEQUENCE</scope>
    <source>
        <strain evidence="8">KCTC 29190</strain>
    </source>
</reference>
<dbReference type="RefSeq" id="WP_270027512.1">
    <property type="nucleotide sequence ID" value="NZ_JAPDDP010000047.1"/>
</dbReference>
<sequence>MSKRLITVLSILTLLGVVVIAVVVYGVTTYERFRVPSESMVPGTGVGAHVALNHRAYGGDTQPAIGDIVIFHPPDGAETNACGGGPPPAGQMCGKPTGEPSTVKFIKRVVAGPGDRVAMDGDGRVIRNGTPAREPFVAACVAGENTACEFPTEFTVPVDHYVMLGDNRGASDDSRFWGPVPEDWILGRVENCTLLIVGCSPRR</sequence>
<comment type="caution">
    <text evidence="8">The sequence shown here is derived from an EMBL/GenBank/DDBJ whole genome shotgun (WGS) entry which is preliminary data.</text>
</comment>
<dbReference type="PROSITE" id="PS00761">
    <property type="entry name" value="SPASE_I_3"/>
    <property type="match status" value="1"/>
</dbReference>
<evidence type="ECO:0000259" key="7">
    <source>
        <dbReference type="Pfam" id="PF10502"/>
    </source>
</evidence>
<dbReference type="EC" id="3.4.21.89" evidence="3 6"/>
<dbReference type="CDD" id="cd06530">
    <property type="entry name" value="S26_SPase_I"/>
    <property type="match status" value="1"/>
</dbReference>
<evidence type="ECO:0000313" key="9">
    <source>
        <dbReference type="Proteomes" id="UP001147653"/>
    </source>
</evidence>
<comment type="catalytic activity">
    <reaction evidence="1 6">
        <text>Cleavage of hydrophobic, N-terminal signal or leader sequences from secreted and periplasmic proteins.</text>
        <dbReference type="EC" id="3.4.21.89"/>
    </reaction>
</comment>
<dbReference type="NCBIfam" id="TIGR02227">
    <property type="entry name" value="sigpep_I_bact"/>
    <property type="match status" value="1"/>
</dbReference>
<dbReference type="InterPro" id="IPR036286">
    <property type="entry name" value="LexA/Signal_pep-like_sf"/>
</dbReference>
<evidence type="ECO:0000256" key="1">
    <source>
        <dbReference type="ARBA" id="ARBA00000677"/>
    </source>
</evidence>
<dbReference type="GO" id="GO:0006465">
    <property type="term" value="P:signal peptide processing"/>
    <property type="evidence" value="ECO:0007669"/>
    <property type="project" value="InterPro"/>
</dbReference>
<dbReference type="PROSITE" id="PS00760">
    <property type="entry name" value="SPASE_I_2"/>
    <property type="match status" value="1"/>
</dbReference>
<dbReference type="GO" id="GO:0009003">
    <property type="term" value="F:signal peptidase activity"/>
    <property type="evidence" value="ECO:0007669"/>
    <property type="project" value="UniProtKB-EC"/>
</dbReference>
<dbReference type="SUPFAM" id="SSF51306">
    <property type="entry name" value="LexA/Signal peptidase"/>
    <property type="match status" value="1"/>
</dbReference>
<dbReference type="GO" id="GO:0005886">
    <property type="term" value="C:plasma membrane"/>
    <property type="evidence" value="ECO:0007669"/>
    <property type="project" value="UniProtKB-SubCell"/>
</dbReference>
<dbReference type="EMBL" id="JAPDDP010000047">
    <property type="protein sequence ID" value="MDA0183128.1"/>
    <property type="molecule type" value="Genomic_DNA"/>
</dbReference>
<dbReference type="PRINTS" id="PR00727">
    <property type="entry name" value="LEADERPTASE"/>
</dbReference>
<dbReference type="PANTHER" id="PTHR43390:SF14">
    <property type="entry name" value="SIGNAL PEPTIDASE I"/>
    <property type="match status" value="1"/>
</dbReference>
<keyword evidence="4 6" id="KW-0378">Hydrolase</keyword>
<dbReference type="Proteomes" id="UP001147653">
    <property type="component" value="Unassembled WGS sequence"/>
</dbReference>
<evidence type="ECO:0000256" key="4">
    <source>
        <dbReference type="ARBA" id="ARBA00022801"/>
    </source>
</evidence>
<evidence type="ECO:0000313" key="8">
    <source>
        <dbReference type="EMBL" id="MDA0183128.1"/>
    </source>
</evidence>
<evidence type="ECO:0000256" key="6">
    <source>
        <dbReference type="RuleBase" id="RU362042"/>
    </source>
</evidence>
<feature type="active site" evidence="5">
    <location>
        <position position="107"/>
    </location>
</feature>
<keyword evidence="9" id="KW-1185">Reference proteome</keyword>
<name>A0A9X3NB40_9ACTN</name>
<dbReference type="PANTHER" id="PTHR43390">
    <property type="entry name" value="SIGNAL PEPTIDASE I"/>
    <property type="match status" value="1"/>
</dbReference>
<dbReference type="AlphaFoldDB" id="A0A9X3NB40"/>
<dbReference type="GO" id="GO:0004252">
    <property type="term" value="F:serine-type endopeptidase activity"/>
    <property type="evidence" value="ECO:0007669"/>
    <property type="project" value="InterPro"/>
</dbReference>
<evidence type="ECO:0000256" key="2">
    <source>
        <dbReference type="ARBA" id="ARBA00004401"/>
    </source>
</evidence>
<dbReference type="Gene3D" id="2.10.109.10">
    <property type="entry name" value="Umud Fragment, subunit A"/>
    <property type="match status" value="1"/>
</dbReference>
<proteinExistence type="inferred from homology"/>
<protein>
    <recommendedName>
        <fullName evidence="3 6">Signal peptidase I</fullName>
        <ecNumber evidence="3 6">3.4.21.89</ecNumber>
    </recommendedName>
</protein>
<dbReference type="Pfam" id="PF10502">
    <property type="entry name" value="Peptidase_S26"/>
    <property type="match status" value="1"/>
</dbReference>